<sequence length="138" mass="15197">MIELATASRASTAAPSLFFDRWVDHSSWSAWSPDTEWVRVDGPVKAGAHGVLKPKGGPRTKFLVAECERDRVYTDVSRVPGATLTFRHTAAPSPTGSELTVTVWLEGPMSWLWARTAFRGFRQSVPADLDRLVALVES</sequence>
<protein>
    <recommendedName>
        <fullName evidence="3">Polyketide cyclase</fullName>
    </recommendedName>
</protein>
<gene>
    <name evidence="1" type="ORF">HD601_003617</name>
</gene>
<proteinExistence type="predicted"/>
<accession>A0A7W9LMF3</accession>
<dbReference type="AlphaFoldDB" id="A0A7W9LMF3"/>
<evidence type="ECO:0000313" key="2">
    <source>
        <dbReference type="Proteomes" id="UP000542813"/>
    </source>
</evidence>
<keyword evidence="2" id="KW-1185">Reference proteome</keyword>
<dbReference type="Proteomes" id="UP000542813">
    <property type="component" value="Unassembled WGS sequence"/>
</dbReference>
<reference evidence="1 2" key="1">
    <citation type="submission" date="2020-08" db="EMBL/GenBank/DDBJ databases">
        <title>Sequencing the genomes of 1000 actinobacteria strains.</title>
        <authorList>
            <person name="Klenk H.-P."/>
        </authorList>
    </citation>
    <scope>NUCLEOTIDE SEQUENCE [LARGE SCALE GENOMIC DNA]</scope>
    <source>
        <strain evidence="1 2">DSM 102122</strain>
    </source>
</reference>
<dbReference type="RefSeq" id="WP_184824135.1">
    <property type="nucleotide sequence ID" value="NZ_JACHMM010000001.1"/>
</dbReference>
<dbReference type="Gene3D" id="3.30.530.20">
    <property type="match status" value="1"/>
</dbReference>
<dbReference type="InterPro" id="IPR023393">
    <property type="entry name" value="START-like_dom_sf"/>
</dbReference>
<dbReference type="SUPFAM" id="SSF55961">
    <property type="entry name" value="Bet v1-like"/>
    <property type="match status" value="1"/>
</dbReference>
<dbReference type="InterPro" id="IPR019587">
    <property type="entry name" value="Polyketide_cyclase/dehydratase"/>
</dbReference>
<organism evidence="1 2">
    <name type="scientific">Jiangella mangrovi</name>
    <dbReference type="NCBI Taxonomy" id="1524084"/>
    <lineage>
        <taxon>Bacteria</taxon>
        <taxon>Bacillati</taxon>
        <taxon>Actinomycetota</taxon>
        <taxon>Actinomycetes</taxon>
        <taxon>Jiangellales</taxon>
        <taxon>Jiangellaceae</taxon>
        <taxon>Jiangella</taxon>
    </lineage>
</organism>
<evidence type="ECO:0000313" key="1">
    <source>
        <dbReference type="EMBL" id="MBB5789042.1"/>
    </source>
</evidence>
<dbReference type="EMBL" id="JACHMM010000001">
    <property type="protein sequence ID" value="MBB5789042.1"/>
    <property type="molecule type" value="Genomic_DNA"/>
</dbReference>
<name>A0A7W9LMF3_9ACTN</name>
<dbReference type="Pfam" id="PF10604">
    <property type="entry name" value="Polyketide_cyc2"/>
    <property type="match status" value="1"/>
</dbReference>
<comment type="caution">
    <text evidence="1">The sequence shown here is derived from an EMBL/GenBank/DDBJ whole genome shotgun (WGS) entry which is preliminary data.</text>
</comment>
<evidence type="ECO:0008006" key="3">
    <source>
        <dbReference type="Google" id="ProtNLM"/>
    </source>
</evidence>